<dbReference type="GO" id="GO:0046872">
    <property type="term" value="F:metal ion binding"/>
    <property type="evidence" value="ECO:0007669"/>
    <property type="project" value="UniProtKB-KW"/>
</dbReference>
<keyword evidence="6" id="KW-1185">Reference proteome</keyword>
<keyword evidence="3" id="KW-0479">Metal-binding</keyword>
<accession>A0A3A8B5F6</accession>
<organism evidence="5 6">
    <name type="scientific">Roseovarius spongiae</name>
    <dbReference type="NCBI Taxonomy" id="2320272"/>
    <lineage>
        <taxon>Bacteria</taxon>
        <taxon>Pseudomonadati</taxon>
        <taxon>Pseudomonadota</taxon>
        <taxon>Alphaproteobacteria</taxon>
        <taxon>Rhodobacterales</taxon>
        <taxon>Roseobacteraceae</taxon>
        <taxon>Roseovarius</taxon>
    </lineage>
</organism>
<keyword evidence="2" id="KW-0808">Transferase</keyword>
<comment type="caution">
    <text evidence="5">The sequence shown here is derived from an EMBL/GenBank/DDBJ whole genome shotgun (WGS) entry which is preliminary data.</text>
</comment>
<dbReference type="AlphaFoldDB" id="A0A3A8B5F6"/>
<evidence type="ECO:0000313" key="6">
    <source>
        <dbReference type="Proteomes" id="UP000281128"/>
    </source>
</evidence>
<evidence type="ECO:0000313" key="5">
    <source>
        <dbReference type="EMBL" id="RKF14716.1"/>
    </source>
</evidence>
<reference evidence="5 6" key="1">
    <citation type="submission" date="2018-09" db="EMBL/GenBank/DDBJ databases">
        <title>Roseovarius spongiae sp. nov., isolated from a marine sponge.</title>
        <authorList>
            <person name="Zhuang L."/>
            <person name="Luo L."/>
        </authorList>
    </citation>
    <scope>NUCLEOTIDE SEQUENCE [LARGE SCALE GENOMIC DNA]</scope>
    <source>
        <strain evidence="5 6">HN-E21</strain>
    </source>
</reference>
<dbReference type="EMBL" id="RAPE01000002">
    <property type="protein sequence ID" value="RKF14716.1"/>
    <property type="molecule type" value="Genomic_DNA"/>
</dbReference>
<gene>
    <name evidence="5" type="ORF">D6850_07475</name>
</gene>
<evidence type="ECO:0000256" key="3">
    <source>
        <dbReference type="ARBA" id="ARBA00022723"/>
    </source>
</evidence>
<dbReference type="Pfam" id="PF05853">
    <property type="entry name" value="BKACE"/>
    <property type="match status" value="1"/>
</dbReference>
<evidence type="ECO:0000256" key="2">
    <source>
        <dbReference type="ARBA" id="ARBA00022679"/>
    </source>
</evidence>
<dbReference type="RefSeq" id="WP_121165467.1">
    <property type="nucleotide sequence ID" value="NZ_RAPE01000002.1"/>
</dbReference>
<dbReference type="OrthoDB" id="9805277at2"/>
<dbReference type="PANTHER" id="PTHR37418">
    <property type="entry name" value="3-KETO-5-AMINOHEXANOATE CLEAVAGE ENZYME-RELATED"/>
    <property type="match status" value="1"/>
</dbReference>
<evidence type="ECO:0000256" key="4">
    <source>
        <dbReference type="ARBA" id="ARBA00022833"/>
    </source>
</evidence>
<keyword evidence="4" id="KW-0862">Zinc</keyword>
<dbReference type="Gene3D" id="3.20.20.70">
    <property type="entry name" value="Aldolase class I"/>
    <property type="match status" value="1"/>
</dbReference>
<proteinExistence type="predicted"/>
<dbReference type="PANTHER" id="PTHR37418:SF2">
    <property type="entry name" value="3-KETO-5-AMINOHEXANOATE CLEAVAGE ENZYME"/>
    <property type="match status" value="1"/>
</dbReference>
<evidence type="ECO:0000256" key="1">
    <source>
        <dbReference type="ARBA" id="ARBA00001947"/>
    </source>
</evidence>
<dbReference type="Proteomes" id="UP000281128">
    <property type="component" value="Unassembled WGS sequence"/>
</dbReference>
<sequence>MTPLPRLMVAPNGARHGKAHHPALPVTLPEVVATARACFKAGADGLHLHLRDAEGAHLLDAGAYRAALARLSDSVPGMVVQVTTEAAGRYGAQHQMAVALGAGARLVSVSIREIRSDIDAAEAREFYARCADAGIAVQHILYDVADVALLAETLGAGAVSDPALQLIFVLGRYSEGQESAPADLDPFLHEMRARDMSPDWAVCAFGRAETECLLAACRAGGKLRVGFENNILMRSGAVARDNVARVEEVAAAVAQLA</sequence>
<dbReference type="GO" id="GO:0043720">
    <property type="term" value="F:3-keto-5-aminohexanoate cleavage activity"/>
    <property type="evidence" value="ECO:0007669"/>
    <property type="project" value="InterPro"/>
</dbReference>
<comment type="cofactor">
    <cofactor evidence="1">
        <name>Zn(2+)</name>
        <dbReference type="ChEBI" id="CHEBI:29105"/>
    </cofactor>
</comment>
<name>A0A3A8B5F6_9RHOB</name>
<dbReference type="InterPro" id="IPR013785">
    <property type="entry name" value="Aldolase_TIM"/>
</dbReference>
<dbReference type="InterPro" id="IPR008567">
    <property type="entry name" value="BKACE"/>
</dbReference>
<protein>
    <submittedName>
        <fullName evidence="5">3-keto-5-aminohexanoate cleavage protein</fullName>
    </submittedName>
</protein>
<dbReference type="SUPFAM" id="SSF51366">
    <property type="entry name" value="Ribulose-phoshate binding barrel"/>
    <property type="match status" value="1"/>
</dbReference>
<dbReference type="InterPro" id="IPR011060">
    <property type="entry name" value="RibuloseP-bd_barrel"/>
</dbReference>